<name>A0ABQ8V277_9AGAR</name>
<evidence type="ECO:0000256" key="1">
    <source>
        <dbReference type="SAM" id="MobiDB-lite"/>
    </source>
</evidence>
<comment type="caution">
    <text evidence="2">The sequence shown here is derived from an EMBL/GenBank/DDBJ whole genome shotgun (WGS) entry which is preliminary data.</text>
</comment>
<reference evidence="2" key="1">
    <citation type="submission" date="2022-08" db="EMBL/GenBank/DDBJ databases">
        <title>A Global Phylogenomic Analysis of the Shiitake Genus Lentinula.</title>
        <authorList>
            <consortium name="DOE Joint Genome Institute"/>
            <person name="Sierra-Patev S."/>
            <person name="Min B."/>
            <person name="Naranjo-Ortiz M."/>
            <person name="Looney B."/>
            <person name="Konkel Z."/>
            <person name="Slot J.C."/>
            <person name="Sakamoto Y."/>
            <person name="Steenwyk J.L."/>
            <person name="Rokas A."/>
            <person name="Carro J."/>
            <person name="Camarero S."/>
            <person name="Ferreira P."/>
            <person name="Molpeceres G."/>
            <person name="Ruiz-Duenas F.J."/>
            <person name="Serrano A."/>
            <person name="Henrissat B."/>
            <person name="Drula E."/>
            <person name="Hughes K.W."/>
            <person name="Mata J.L."/>
            <person name="Ishikawa N.K."/>
            <person name="Vargas-Isla R."/>
            <person name="Ushijima S."/>
            <person name="Smith C.A."/>
            <person name="Ahrendt S."/>
            <person name="Andreopoulos W."/>
            <person name="He G."/>
            <person name="Labutti K."/>
            <person name="Lipzen A."/>
            <person name="Ng V."/>
            <person name="Riley R."/>
            <person name="Sandor L."/>
            <person name="Barry K."/>
            <person name="Martinez A.T."/>
            <person name="Xiao Y."/>
            <person name="Gibbons J.G."/>
            <person name="Terashima K."/>
            <person name="Grigoriev I.V."/>
            <person name="Hibbett D.S."/>
        </authorList>
    </citation>
    <scope>NUCLEOTIDE SEQUENCE</scope>
    <source>
        <strain evidence="2">RHP3577 ss4</strain>
    </source>
</reference>
<gene>
    <name evidence="2" type="ORF">C8R41DRAFT_912305</name>
</gene>
<organism evidence="2 3">
    <name type="scientific">Lentinula lateritia</name>
    <dbReference type="NCBI Taxonomy" id="40482"/>
    <lineage>
        <taxon>Eukaryota</taxon>
        <taxon>Fungi</taxon>
        <taxon>Dikarya</taxon>
        <taxon>Basidiomycota</taxon>
        <taxon>Agaricomycotina</taxon>
        <taxon>Agaricomycetes</taxon>
        <taxon>Agaricomycetidae</taxon>
        <taxon>Agaricales</taxon>
        <taxon>Marasmiineae</taxon>
        <taxon>Omphalotaceae</taxon>
        <taxon>Lentinula</taxon>
    </lineage>
</organism>
<feature type="region of interest" description="Disordered" evidence="1">
    <location>
        <begin position="657"/>
        <end position="680"/>
    </location>
</feature>
<feature type="compositionally biased region" description="Acidic residues" evidence="1">
    <location>
        <begin position="531"/>
        <end position="548"/>
    </location>
</feature>
<accession>A0ABQ8V277</accession>
<proteinExistence type="predicted"/>
<dbReference type="EMBL" id="JANVFT010000109">
    <property type="protein sequence ID" value="KAJ4467304.1"/>
    <property type="molecule type" value="Genomic_DNA"/>
</dbReference>
<feature type="region of interest" description="Disordered" evidence="1">
    <location>
        <begin position="531"/>
        <end position="569"/>
    </location>
</feature>
<protein>
    <submittedName>
        <fullName evidence="2">Uncharacterized protein</fullName>
    </submittedName>
</protein>
<keyword evidence="3" id="KW-1185">Reference proteome</keyword>
<evidence type="ECO:0000313" key="2">
    <source>
        <dbReference type="EMBL" id="KAJ4467304.1"/>
    </source>
</evidence>
<evidence type="ECO:0000313" key="3">
    <source>
        <dbReference type="Proteomes" id="UP001150217"/>
    </source>
</evidence>
<dbReference type="Proteomes" id="UP001150217">
    <property type="component" value="Unassembled WGS sequence"/>
</dbReference>
<sequence length="829" mass="92282">MLQLAQTIVMISPAAYNTLKTFLPLPEVRTLQRQRAVIPKFPVDIQPRTFKLAKAHLLSLNYEGPVALSCDDTKLQEAFRPFYDEDRKGWCILGSSGVPILIADPDEFRKVVKEGKIEKASKLRLYCMQICCPGVPACILAAVAIPSTLSAPELFRISDKIVCGLLAEDILLCSYSCDGTSSERNVQHLLEQSADSTLTHYIHDPRSGFSSITIPIPIFSGQPIANIQDDLHLLKTMRNNAFSDARLLVFPNSVVMYSQVREIAFKNGLIYKRDVVKLDRQDDNAAARLFSASTVDWLSSEMHRSEENIGLLVYIFVFGELVDAFQSRTASLIDRVRMVLRAYFFLDLWEQFLDAAGYPKTKYFLSRESLDIIRINIRGFFQMLFIHRDHLPRQYALFLHLLGTSICEHVFGFSHLIDPDFTMYSWYVLKPKITLMLRNAILCQQSKDGKARASGYNHSYLDRHGINIIALSSFPSDADINEGSKAGWADAVSLFALLGSTPEELAGSLSLPSISSWFRLPLTVSAKLDNEDEYGDSECSDSDNDSEPDPSLQTNVDTAEDLDPDTDHGQHRLMSYRFAAIALEINKDMTIGSLPEEDEQMIAESISNDIECIGEMLAASLPAINHVDPARPDFPSLDQVDLTQLYRIRKAHETRLAASATRQTEFSKSDDSKVNGQEKSTLSAEAELRLAFQQIINEESKKDRGEGTGSSRKLRYTTVAKGGGAMDTEDIELGNVANAAAVATTTANSMLTKRRNAFKPFIRLPSFLSHGRISEVMPICVNKTSGSGYGLAIVGFSTTEKTDSSQLVVCRGKLSIHRFQFGHCSDFTS</sequence>